<dbReference type="FunFam" id="3.30.70.1350:FF:000001">
    <property type="entry name" value="Metal tolerance protein 11"/>
    <property type="match status" value="1"/>
</dbReference>
<comment type="caution">
    <text evidence="20">The sequence shown here is derived from an EMBL/GenBank/DDBJ whole genome shotgun (WGS) entry which is preliminary data.</text>
</comment>
<evidence type="ECO:0000256" key="16">
    <source>
        <dbReference type="ARBA" id="ARBA00023211"/>
    </source>
</evidence>
<evidence type="ECO:0000256" key="4">
    <source>
        <dbReference type="ARBA" id="ARBA00005680"/>
    </source>
</evidence>
<evidence type="ECO:0000256" key="15">
    <source>
        <dbReference type="ARBA" id="ARBA00023180"/>
    </source>
</evidence>
<dbReference type="AlphaFoldDB" id="A0ABD0LXA2"/>
<evidence type="ECO:0000256" key="8">
    <source>
        <dbReference type="ARBA" id="ARBA00022734"/>
    </source>
</evidence>
<evidence type="ECO:0000256" key="17">
    <source>
        <dbReference type="SAM" id="MobiDB-lite"/>
    </source>
</evidence>
<evidence type="ECO:0000256" key="7">
    <source>
        <dbReference type="ARBA" id="ARBA00022692"/>
    </source>
</evidence>
<evidence type="ECO:0000313" key="20">
    <source>
        <dbReference type="EMBL" id="KAK7504274.1"/>
    </source>
</evidence>
<evidence type="ECO:0000256" key="14">
    <source>
        <dbReference type="ARBA" id="ARBA00023157"/>
    </source>
</evidence>
<dbReference type="GO" id="GO:0006811">
    <property type="term" value="P:monoatomic ion transport"/>
    <property type="evidence" value="ECO:0007669"/>
    <property type="project" value="UniProtKB-KW"/>
</dbReference>
<dbReference type="InterPro" id="IPR027470">
    <property type="entry name" value="Cation_efflux_CTD"/>
</dbReference>
<evidence type="ECO:0000256" key="3">
    <source>
        <dbReference type="ARBA" id="ARBA00004323"/>
    </source>
</evidence>
<keyword evidence="11" id="KW-0333">Golgi apparatus</keyword>
<dbReference type="FunFam" id="1.20.1510.10:FF:000005">
    <property type="entry name" value="Putative Cation diffusion facilitator 1"/>
    <property type="match status" value="1"/>
</dbReference>
<sequence>ILPLTVHIGAAFELFAARAGSVPWRLCGEVAVTMKRQLFRMVRWASVVFPVMWFLYVLHTVSQGEDDSSLFPREVVPQREYDDAVADLSAQESENLVPKEKKIENHPFPTYKDPNPADSNIANYKEDADKVLRNFPDVQENRDFKGKLKNQGIDFQRNENVNNKGNFSDNVLRVPPGPRNDVNDKVPADVRKNNDDVGDQKDADPYADVTYPSYVERLPSGAKGQGEKGLKIKKDDLPPDQQKVYQEKWDKNSFNQMASDLIPVHRELPDFRSQQCREKQYPSTLPSVSVIIIFHNEAWSTLLRSVHSILDRTRDDLLTEVILVDDSSTMDHLKKPLEKYFRDYPKVKIVRSPERGGLTKARLRGFAESKGEAIVFLDSHIECSPGWAEPLLAVIAEDYRAVPFPIIDMIGAGDLGYMAHGMSALGTFNFQSLTFTWSNSNLYVLDHVKTPANTRPSPTMPGGLFAISRRWFIELGLYDPELDYWGGENMELSFKAWMCNGSVVVAECSHIGHIFRSTNPIKWATNLGNRNYVRVAMVWMDQYKNHYFERVNYNLGDYGDISERLALRKRLGCHDFGWYMDNIYPELKKQIVMNATYAGQVKHKDTGLCLDKMSNHESGPQLFSCHSLGGPQFWYLADDKYLQIESRFAYKGPNNKVKLSRDHHDEWRYDEKTEHLQHVESGLCMQKSADSPRTLVLAPCSPLSFNQRWLLQRRRPFPDSVQFGVSSAYIQMMARLEQVSYDNGAFVTDKVDSEDVELREARTAGLNPDSFGYLIGRAADRKSHRRTRLTEVVPGSNTILDNDGGARHPFSLGVFTSKKQGSKIQHKLRRIRSYYRAQDELIAAYEGISNDDNCDESKDDAMKKRQRLVVRLSQITFFVNLLAASVLSGSLAIISSLVDSVVDLVSGLLLWWTNRAIRKSDPYVYPQGRSKLEPVSIIVLSVVMGVASLQLIREAIEMLVDLAGDSSSLPSMGIPTFVIAGCTIVAKLVLWLVCRRVDSPTVQALALDHRNDVMSNIVAIACGYLGSAEFQQQVDIRGFIFVDPAGAILISVYIIYNWWRTGHEQMKLLTGHTARPDFLSKITWLVLNHDHRIRHVDTVRAFHFGNNFLVEVDIVLPGSMDLCSAHEIGETLQQKLENMDEVERAFVHVDYEWTHNPEAEHKVVR</sequence>
<keyword evidence="7 18" id="KW-0812">Transmembrane</keyword>
<dbReference type="InterPro" id="IPR000772">
    <property type="entry name" value="Ricin_B_lectin"/>
</dbReference>
<feature type="transmembrane region" description="Helical" evidence="18">
    <location>
        <begin position="972"/>
        <end position="993"/>
    </location>
</feature>
<feature type="compositionally biased region" description="Basic and acidic residues" evidence="17">
    <location>
        <begin position="225"/>
        <end position="236"/>
    </location>
</feature>
<organism evidence="20 21">
    <name type="scientific">Batillaria attramentaria</name>
    <dbReference type="NCBI Taxonomy" id="370345"/>
    <lineage>
        <taxon>Eukaryota</taxon>
        <taxon>Metazoa</taxon>
        <taxon>Spiralia</taxon>
        <taxon>Lophotrochozoa</taxon>
        <taxon>Mollusca</taxon>
        <taxon>Gastropoda</taxon>
        <taxon>Caenogastropoda</taxon>
        <taxon>Sorbeoconcha</taxon>
        <taxon>Cerithioidea</taxon>
        <taxon>Batillariidae</taxon>
        <taxon>Batillaria</taxon>
    </lineage>
</organism>
<evidence type="ECO:0000256" key="1">
    <source>
        <dbReference type="ARBA" id="ARBA00001936"/>
    </source>
</evidence>
<evidence type="ECO:0000256" key="10">
    <source>
        <dbReference type="ARBA" id="ARBA00022989"/>
    </source>
</evidence>
<accession>A0ABD0LXA2</accession>
<dbReference type="InterPro" id="IPR002524">
    <property type="entry name" value="Cation_efflux"/>
</dbReference>
<keyword evidence="21" id="KW-1185">Reference proteome</keyword>
<dbReference type="PANTHER" id="PTHR11675:SF126">
    <property type="entry name" value="RICIN B LECTIN DOMAIN-CONTAINING PROTEIN"/>
    <property type="match status" value="1"/>
</dbReference>
<evidence type="ECO:0000256" key="11">
    <source>
        <dbReference type="ARBA" id="ARBA00023034"/>
    </source>
</evidence>
<gene>
    <name evidence="20" type="ORF">BaRGS_00004578</name>
</gene>
<feature type="region of interest" description="Disordered" evidence="17">
    <location>
        <begin position="158"/>
        <end position="207"/>
    </location>
</feature>
<dbReference type="Gene3D" id="3.90.550.10">
    <property type="entry name" value="Spore Coat Polysaccharide Biosynthesis Protein SpsA, Chain A"/>
    <property type="match status" value="1"/>
</dbReference>
<feature type="transmembrane region" description="Helical" evidence="18">
    <location>
        <begin position="934"/>
        <end position="952"/>
    </location>
</feature>
<keyword evidence="15" id="KW-0325">Glycoprotein</keyword>
<keyword evidence="12" id="KW-0406">Ion transport</keyword>
<dbReference type="SMART" id="SM00458">
    <property type="entry name" value="RICIN"/>
    <property type="match status" value="1"/>
</dbReference>
<dbReference type="PROSITE" id="PS50231">
    <property type="entry name" value="RICIN_B_LECTIN"/>
    <property type="match status" value="1"/>
</dbReference>
<keyword evidence="16" id="KW-0464">Manganese</keyword>
<dbReference type="Proteomes" id="UP001519460">
    <property type="component" value="Unassembled WGS sequence"/>
</dbReference>
<dbReference type="FunFam" id="3.90.550.10:FF:000053">
    <property type="entry name" value="Polypeptide N-acetylgalactosaminyltransferase"/>
    <property type="match status" value="1"/>
</dbReference>
<dbReference type="SUPFAM" id="SSF53448">
    <property type="entry name" value="Nucleotide-diphospho-sugar transferases"/>
    <property type="match status" value="1"/>
</dbReference>
<dbReference type="SUPFAM" id="SSF50370">
    <property type="entry name" value="Ricin B-like lectins"/>
    <property type="match status" value="1"/>
</dbReference>
<keyword evidence="9" id="KW-0735">Signal-anchor</keyword>
<evidence type="ECO:0000256" key="2">
    <source>
        <dbReference type="ARBA" id="ARBA00004127"/>
    </source>
</evidence>
<feature type="transmembrane region" description="Helical" evidence="18">
    <location>
        <begin position="893"/>
        <end position="913"/>
    </location>
</feature>
<protein>
    <recommendedName>
        <fullName evidence="19">Ricin B lectin domain-containing protein</fullName>
    </recommendedName>
</protein>
<keyword evidence="8" id="KW-0430">Lectin</keyword>
<comment type="similarity">
    <text evidence="5">Belongs to the cation diffusion facilitator (CDF) transporter (TC 2.A.4) family. SLC30A subfamily.</text>
</comment>
<dbReference type="Pfam" id="PF16916">
    <property type="entry name" value="ZT_dimer"/>
    <property type="match status" value="1"/>
</dbReference>
<feature type="compositionally biased region" description="Polar residues" evidence="17">
    <location>
        <begin position="158"/>
        <end position="169"/>
    </location>
</feature>
<feature type="non-terminal residue" evidence="20">
    <location>
        <position position="1"/>
    </location>
</feature>
<dbReference type="EMBL" id="JACVVK020000016">
    <property type="protein sequence ID" value="KAK7504274.1"/>
    <property type="molecule type" value="Genomic_DNA"/>
</dbReference>
<dbReference type="GO" id="GO:0030246">
    <property type="term" value="F:carbohydrate binding"/>
    <property type="evidence" value="ECO:0007669"/>
    <property type="project" value="UniProtKB-KW"/>
</dbReference>
<evidence type="ECO:0000256" key="13">
    <source>
        <dbReference type="ARBA" id="ARBA00023136"/>
    </source>
</evidence>
<dbReference type="NCBIfam" id="TIGR01297">
    <property type="entry name" value="CDF"/>
    <property type="match status" value="1"/>
</dbReference>
<feature type="region of interest" description="Disordered" evidence="17">
    <location>
        <begin position="217"/>
        <end position="236"/>
    </location>
</feature>
<dbReference type="InterPro" id="IPR058533">
    <property type="entry name" value="Cation_efflux_TM"/>
</dbReference>
<dbReference type="InterPro" id="IPR001173">
    <property type="entry name" value="Glyco_trans_2-like"/>
</dbReference>
<evidence type="ECO:0000256" key="18">
    <source>
        <dbReference type="SAM" id="Phobius"/>
    </source>
</evidence>
<keyword evidence="10 18" id="KW-1133">Transmembrane helix</keyword>
<comment type="subcellular location">
    <subcellularLocation>
        <location evidence="2">Endomembrane system</location>
        <topology evidence="2">Multi-pass membrane protein</topology>
    </subcellularLocation>
    <subcellularLocation>
        <location evidence="3">Golgi apparatus membrane</location>
        <topology evidence="3">Single-pass type II membrane protein</topology>
    </subcellularLocation>
</comment>
<evidence type="ECO:0000256" key="5">
    <source>
        <dbReference type="ARBA" id="ARBA00008873"/>
    </source>
</evidence>
<dbReference type="InterPro" id="IPR027469">
    <property type="entry name" value="Cation_efflux_TMD_sf"/>
</dbReference>
<keyword evidence="6" id="KW-0813">Transport</keyword>
<evidence type="ECO:0000256" key="9">
    <source>
        <dbReference type="ARBA" id="ARBA00022968"/>
    </source>
</evidence>
<keyword evidence="14" id="KW-1015">Disulfide bond</keyword>
<reference evidence="20 21" key="1">
    <citation type="journal article" date="2023" name="Sci. Data">
        <title>Genome assembly of the Korean intertidal mud-creeper Batillaria attramentaria.</title>
        <authorList>
            <person name="Patra A.K."/>
            <person name="Ho P.T."/>
            <person name="Jun S."/>
            <person name="Lee S.J."/>
            <person name="Kim Y."/>
            <person name="Won Y.J."/>
        </authorList>
    </citation>
    <scope>NUCLEOTIDE SEQUENCE [LARGE SCALE GENOMIC DNA]</scope>
    <source>
        <strain evidence="20">Wonlab-2016</strain>
    </source>
</reference>
<dbReference type="InterPro" id="IPR035992">
    <property type="entry name" value="Ricin_B-like_lectins"/>
</dbReference>
<dbReference type="Gene3D" id="3.30.70.1350">
    <property type="entry name" value="Cation efflux protein, cytoplasmic domain"/>
    <property type="match status" value="1"/>
</dbReference>
<dbReference type="GO" id="GO:0000139">
    <property type="term" value="C:Golgi membrane"/>
    <property type="evidence" value="ECO:0007669"/>
    <property type="project" value="UniProtKB-SubCell"/>
</dbReference>
<feature type="compositionally biased region" description="Basic and acidic residues" evidence="17">
    <location>
        <begin position="181"/>
        <end position="204"/>
    </location>
</feature>
<name>A0ABD0LXA2_9CAEN</name>
<dbReference type="Gene3D" id="1.20.1510.10">
    <property type="entry name" value="Cation efflux protein transmembrane domain"/>
    <property type="match status" value="1"/>
</dbReference>
<dbReference type="InterPro" id="IPR045885">
    <property type="entry name" value="GalNAc-T"/>
</dbReference>
<dbReference type="CDD" id="cd02510">
    <property type="entry name" value="pp-GalNAc-T"/>
    <property type="match status" value="1"/>
</dbReference>
<keyword evidence="13 18" id="KW-0472">Membrane</keyword>
<feature type="domain" description="Ricin B lectin" evidence="19">
    <location>
        <begin position="595"/>
        <end position="712"/>
    </location>
</feature>
<dbReference type="Pfam" id="PF01545">
    <property type="entry name" value="Cation_efflux"/>
    <property type="match status" value="1"/>
</dbReference>
<dbReference type="Gene3D" id="2.80.10.50">
    <property type="match status" value="1"/>
</dbReference>
<feature type="transmembrane region" description="Helical" evidence="18">
    <location>
        <begin position="1013"/>
        <end position="1030"/>
    </location>
</feature>
<dbReference type="InterPro" id="IPR029044">
    <property type="entry name" value="Nucleotide-diphossugar_trans"/>
</dbReference>
<dbReference type="InterPro" id="IPR036837">
    <property type="entry name" value="Cation_efflux_CTD_sf"/>
</dbReference>
<feature type="transmembrane region" description="Helical" evidence="18">
    <location>
        <begin position="1036"/>
        <end position="1059"/>
    </location>
</feature>
<comment type="similarity">
    <text evidence="4">Belongs to the glycosyltransferase 2 family. GalNAc-T subfamily.</text>
</comment>
<dbReference type="Pfam" id="PF00652">
    <property type="entry name" value="Ricin_B_lectin"/>
    <property type="match status" value="1"/>
</dbReference>
<dbReference type="PANTHER" id="PTHR11675">
    <property type="entry name" value="N-ACETYLGALACTOSAMINYLTRANSFERASE"/>
    <property type="match status" value="1"/>
</dbReference>
<dbReference type="SUPFAM" id="SSF161111">
    <property type="entry name" value="Cation efflux protein transmembrane domain-like"/>
    <property type="match status" value="1"/>
</dbReference>
<comment type="cofactor">
    <cofactor evidence="1">
        <name>Mn(2+)</name>
        <dbReference type="ChEBI" id="CHEBI:29035"/>
    </cofactor>
</comment>
<evidence type="ECO:0000256" key="6">
    <source>
        <dbReference type="ARBA" id="ARBA00022448"/>
    </source>
</evidence>
<proteinExistence type="inferred from homology"/>
<dbReference type="SUPFAM" id="SSF160240">
    <property type="entry name" value="Cation efflux protein cytoplasmic domain-like"/>
    <property type="match status" value="1"/>
</dbReference>
<evidence type="ECO:0000256" key="12">
    <source>
        <dbReference type="ARBA" id="ARBA00023065"/>
    </source>
</evidence>
<dbReference type="Pfam" id="PF00535">
    <property type="entry name" value="Glycos_transf_2"/>
    <property type="match status" value="1"/>
</dbReference>
<evidence type="ECO:0000259" key="19">
    <source>
        <dbReference type="SMART" id="SM00458"/>
    </source>
</evidence>
<evidence type="ECO:0000313" key="21">
    <source>
        <dbReference type="Proteomes" id="UP001519460"/>
    </source>
</evidence>